<feature type="domain" description="Glutamate synthase" evidence="4">
    <location>
        <begin position="146"/>
        <end position="471"/>
    </location>
</feature>
<name>A0A1M6VW48_9FLAO</name>
<gene>
    <name evidence="5" type="ORF">GCM10010984_04320</name>
    <name evidence="6" type="ORF">SAMN05443634_10460</name>
</gene>
<dbReference type="PIRSF" id="PIRSF500060">
    <property type="entry name" value="UCP500060"/>
    <property type="match status" value="1"/>
</dbReference>
<evidence type="ECO:0000256" key="1">
    <source>
        <dbReference type="ARBA" id="ARBA00009716"/>
    </source>
</evidence>
<keyword evidence="3" id="KW-0472">Membrane</keyword>
<dbReference type="EMBL" id="BMFL01000002">
    <property type="protein sequence ID" value="GGE89806.1"/>
    <property type="molecule type" value="Genomic_DNA"/>
</dbReference>
<dbReference type="OrthoDB" id="9758182at2"/>
<dbReference type="RefSeq" id="WP_072930456.1">
    <property type="nucleotide sequence ID" value="NZ_BMFL01000002.1"/>
</dbReference>
<evidence type="ECO:0000313" key="6">
    <source>
        <dbReference type="EMBL" id="SHK85644.1"/>
    </source>
</evidence>
<sequence>MKVRQLFVVGSIVILVAIVAASLLWPGILWSLIIVIPLIGLGISDIMQTKHAIRRNFPVVGHGRYLLESIRPEIMQYFVETDTEGKPIDRLMRSMVYRRAKNVIDTVPFGTQLDVYQPGYEWLNHSMYAGKIKHADDPRVKVGGSECKQPYLASLLNISAMSFGSLSENAVLAMNKGAKMGNFAHNTGEGGISPYHLEPGGDLIWQIGTGYFGCRAADGGFDPNKYIERATLPNVKMIELKISQGAKPGHGGILPSNKNTPEIAAIRAVEPYTTVDSPPSHSAFSDAEGMLHFIKQLRDLSGGKPVGFKLCIGIKREFIEICEAMIKTGIKPDYIAIDGGEGGTGAAPVEFSNSLGMPLLDGLAFAVDTLRGYNLKKDIRIVASGKIISSFHIARAMAIGADLVYSARAMMMAVGCIQALQCNTNTCPVGVATQDRELMKGLDIQDKSVRMYNFHKKTMHILSELISATGVKSHRDFNRSHVNLRIDNTRIMSYDQLYPIVEEGAYIGKTVEDILQEIRVRTLSKVN</sequence>
<dbReference type="AlphaFoldDB" id="A0A1M6VW48"/>
<reference evidence="8" key="4">
    <citation type="journal article" date="2019" name="Int. J. Syst. Evol. Microbiol.">
        <title>The Global Catalogue of Microorganisms (GCM) 10K type strain sequencing project: providing services to taxonomists for standard genome sequencing and annotation.</title>
        <authorList>
            <consortium name="The Broad Institute Genomics Platform"/>
            <consortium name="The Broad Institute Genome Sequencing Center for Infectious Disease"/>
            <person name="Wu L."/>
            <person name="Ma J."/>
        </authorList>
    </citation>
    <scope>NUCLEOTIDE SEQUENCE [LARGE SCALE GENOMIC DNA]</scope>
    <source>
        <strain evidence="8">CGMCC 1.12707</strain>
    </source>
</reference>
<reference evidence="5" key="5">
    <citation type="submission" date="2024-05" db="EMBL/GenBank/DDBJ databases">
        <authorList>
            <person name="Sun Q."/>
            <person name="Zhou Y."/>
        </authorList>
    </citation>
    <scope>NUCLEOTIDE SEQUENCE</scope>
    <source>
        <strain evidence="5">CGMCC 1.12707</strain>
    </source>
</reference>
<dbReference type="Pfam" id="PF01645">
    <property type="entry name" value="Glu_synthase"/>
    <property type="match status" value="1"/>
</dbReference>
<dbReference type="CDD" id="cd02808">
    <property type="entry name" value="GltS_FMN"/>
    <property type="match status" value="1"/>
</dbReference>
<comment type="similarity">
    <text evidence="1 2">Belongs to the glutamate synthase family.</text>
</comment>
<dbReference type="GO" id="GO:0006537">
    <property type="term" value="P:glutamate biosynthetic process"/>
    <property type="evidence" value="ECO:0007669"/>
    <property type="project" value="InterPro"/>
</dbReference>
<dbReference type="InterPro" id="IPR002932">
    <property type="entry name" value="Glu_synthdom"/>
</dbReference>
<evidence type="ECO:0000259" key="4">
    <source>
        <dbReference type="Pfam" id="PF01645"/>
    </source>
</evidence>
<evidence type="ECO:0000313" key="5">
    <source>
        <dbReference type="EMBL" id="GGE89806.1"/>
    </source>
</evidence>
<dbReference type="Proteomes" id="UP000184120">
    <property type="component" value="Unassembled WGS sequence"/>
</dbReference>
<organism evidence="6 7">
    <name type="scientific">Chishuiella changwenlii</name>
    <dbReference type="NCBI Taxonomy" id="1434701"/>
    <lineage>
        <taxon>Bacteria</taxon>
        <taxon>Pseudomonadati</taxon>
        <taxon>Bacteroidota</taxon>
        <taxon>Flavobacteriia</taxon>
        <taxon>Flavobacteriales</taxon>
        <taxon>Weeksellaceae</taxon>
        <taxon>Chishuiella</taxon>
    </lineage>
</organism>
<dbReference type="Gene3D" id="3.20.20.70">
    <property type="entry name" value="Aldolase class I"/>
    <property type="match status" value="1"/>
</dbReference>
<accession>A0A1M6VW48</accession>
<dbReference type="Proteomes" id="UP000650994">
    <property type="component" value="Unassembled WGS sequence"/>
</dbReference>
<protein>
    <submittedName>
        <fullName evidence="5">FMN-binding glutamate synthase family protein</fullName>
    </submittedName>
    <submittedName>
        <fullName evidence="6">Glutamate synthase domain-containing protein 2</fullName>
    </submittedName>
</protein>
<dbReference type="InterPro" id="IPR013785">
    <property type="entry name" value="Aldolase_TIM"/>
</dbReference>
<dbReference type="PANTHER" id="PTHR43819:SF1">
    <property type="entry name" value="ARCHAEAL-TYPE GLUTAMATE SYNTHASE [NADPH]"/>
    <property type="match status" value="1"/>
</dbReference>
<dbReference type="EMBL" id="FRBH01000004">
    <property type="protein sequence ID" value="SHK85644.1"/>
    <property type="molecule type" value="Genomic_DNA"/>
</dbReference>
<dbReference type="STRING" id="1434701.SAMN05443634_10460"/>
<feature type="transmembrane region" description="Helical" evidence="3">
    <location>
        <begin position="7"/>
        <end position="24"/>
    </location>
</feature>
<keyword evidence="8" id="KW-1185">Reference proteome</keyword>
<reference evidence="6" key="2">
    <citation type="submission" date="2016-11" db="EMBL/GenBank/DDBJ databases">
        <authorList>
            <person name="Jaros S."/>
            <person name="Januszkiewicz K."/>
            <person name="Wedrychowicz H."/>
        </authorList>
    </citation>
    <scope>NUCLEOTIDE SEQUENCE [LARGE SCALE GENOMIC DNA]</scope>
    <source>
        <strain evidence="6">DSM 27989</strain>
    </source>
</reference>
<keyword evidence="3" id="KW-1133">Transmembrane helix</keyword>
<dbReference type="SUPFAM" id="SSF51395">
    <property type="entry name" value="FMN-linked oxidoreductases"/>
    <property type="match status" value="1"/>
</dbReference>
<reference evidence="7" key="3">
    <citation type="submission" date="2016-11" db="EMBL/GenBank/DDBJ databases">
        <authorList>
            <person name="Varghese N."/>
            <person name="Submissions S."/>
        </authorList>
    </citation>
    <scope>NUCLEOTIDE SEQUENCE [LARGE SCALE GENOMIC DNA]</scope>
    <source>
        <strain evidence="7">DSM 27989</strain>
    </source>
</reference>
<dbReference type="PANTHER" id="PTHR43819">
    <property type="entry name" value="ARCHAEAL-TYPE GLUTAMATE SYNTHASE [NADPH]"/>
    <property type="match status" value="1"/>
</dbReference>
<keyword evidence="3" id="KW-0812">Transmembrane</keyword>
<evidence type="ECO:0000256" key="2">
    <source>
        <dbReference type="PIRNR" id="PIRNR006429"/>
    </source>
</evidence>
<dbReference type="InterPro" id="IPR027283">
    <property type="entry name" value="YerD"/>
</dbReference>
<dbReference type="InterPro" id="IPR024188">
    <property type="entry name" value="GltB"/>
</dbReference>
<reference evidence="5" key="1">
    <citation type="journal article" date="2014" name="Int. J. Syst. Evol. Microbiol.">
        <title>Complete genome of a new Firmicutes species belonging to the dominant human colonic microbiota ('Ruminococcus bicirculans') reveals two chromosomes and a selective capacity to utilize plant glucans.</title>
        <authorList>
            <consortium name="NISC Comparative Sequencing Program"/>
            <person name="Wegmann U."/>
            <person name="Louis P."/>
            <person name="Goesmann A."/>
            <person name="Henrissat B."/>
            <person name="Duncan S.H."/>
            <person name="Flint H.J."/>
        </authorList>
    </citation>
    <scope>NUCLEOTIDE SEQUENCE</scope>
    <source>
        <strain evidence="5">CGMCC 1.12707</strain>
    </source>
</reference>
<evidence type="ECO:0000313" key="8">
    <source>
        <dbReference type="Proteomes" id="UP000650994"/>
    </source>
</evidence>
<evidence type="ECO:0000256" key="3">
    <source>
        <dbReference type="SAM" id="Phobius"/>
    </source>
</evidence>
<dbReference type="PIRSF" id="PIRSF006429">
    <property type="entry name" value="GOGAT_lg_2"/>
    <property type="match status" value="1"/>
</dbReference>
<proteinExistence type="inferred from homology"/>
<evidence type="ECO:0000313" key="7">
    <source>
        <dbReference type="Proteomes" id="UP000184120"/>
    </source>
</evidence>
<dbReference type="GO" id="GO:0015930">
    <property type="term" value="F:glutamate synthase activity"/>
    <property type="evidence" value="ECO:0007669"/>
    <property type="project" value="InterPro"/>
</dbReference>